<dbReference type="InterPro" id="IPR011990">
    <property type="entry name" value="TPR-like_helical_dom_sf"/>
</dbReference>
<evidence type="ECO:0000313" key="7">
    <source>
        <dbReference type="Proteomes" id="UP000789595"/>
    </source>
</evidence>
<feature type="repeat" description="TPR" evidence="2">
    <location>
        <begin position="89"/>
        <end position="122"/>
    </location>
</feature>
<gene>
    <name evidence="6" type="ORF">PECAL_3P07560</name>
</gene>
<feature type="region of interest" description="Disordered" evidence="3">
    <location>
        <begin position="33"/>
        <end position="90"/>
    </location>
</feature>
<feature type="signal peptide" evidence="4">
    <location>
        <begin position="1"/>
        <end position="19"/>
    </location>
</feature>
<dbReference type="InterPro" id="IPR019734">
    <property type="entry name" value="TPR_rpt"/>
</dbReference>
<reference evidence="6" key="1">
    <citation type="submission" date="2021-11" db="EMBL/GenBank/DDBJ databases">
        <authorList>
            <consortium name="Genoscope - CEA"/>
            <person name="William W."/>
        </authorList>
    </citation>
    <scope>NUCLEOTIDE SEQUENCE</scope>
</reference>
<dbReference type="OrthoDB" id="6036at2759"/>
<organism evidence="6 7">
    <name type="scientific">Pelagomonas calceolata</name>
    <dbReference type="NCBI Taxonomy" id="35677"/>
    <lineage>
        <taxon>Eukaryota</taxon>
        <taxon>Sar</taxon>
        <taxon>Stramenopiles</taxon>
        <taxon>Ochrophyta</taxon>
        <taxon>Pelagophyceae</taxon>
        <taxon>Pelagomonadales</taxon>
        <taxon>Pelagomonadaceae</taxon>
        <taxon>Pelagomonas</taxon>
    </lineage>
</organism>
<keyword evidence="1" id="KW-0862">Zinc</keyword>
<keyword evidence="4" id="KW-0732">Signal</keyword>
<dbReference type="SUPFAM" id="SSF57863">
    <property type="entry name" value="ArfGap/RecO-like zinc finger"/>
    <property type="match status" value="1"/>
</dbReference>
<evidence type="ECO:0000256" key="3">
    <source>
        <dbReference type="SAM" id="MobiDB-lite"/>
    </source>
</evidence>
<feature type="domain" description="Arf-GAP" evidence="5">
    <location>
        <begin position="263"/>
        <end position="387"/>
    </location>
</feature>
<dbReference type="Pfam" id="PF01412">
    <property type="entry name" value="ArfGap"/>
    <property type="match status" value="1"/>
</dbReference>
<dbReference type="GO" id="GO:0008270">
    <property type="term" value="F:zinc ion binding"/>
    <property type="evidence" value="ECO:0007669"/>
    <property type="project" value="UniProtKB-KW"/>
</dbReference>
<dbReference type="SMART" id="SM00105">
    <property type="entry name" value="ArfGap"/>
    <property type="match status" value="1"/>
</dbReference>
<dbReference type="Gene3D" id="1.25.40.10">
    <property type="entry name" value="Tetratricopeptide repeat domain"/>
    <property type="match status" value="2"/>
</dbReference>
<dbReference type="InterPro" id="IPR038508">
    <property type="entry name" value="ArfGAP_dom_sf"/>
</dbReference>
<comment type="caution">
    <text evidence="6">The sequence shown here is derived from an EMBL/GenBank/DDBJ whole genome shotgun (WGS) entry which is preliminary data.</text>
</comment>
<dbReference type="PANTHER" id="PTHR46085:SF3">
    <property type="entry name" value="ARF GTPASE ACTIVATING PROTEIN"/>
    <property type="match status" value="1"/>
</dbReference>
<evidence type="ECO:0000313" key="6">
    <source>
        <dbReference type="EMBL" id="CAH0370845.1"/>
    </source>
</evidence>
<dbReference type="InterPro" id="IPR037278">
    <property type="entry name" value="ARFGAP/RecO"/>
</dbReference>
<sequence>MTFSHRVILLLALVLKISGGLRRRPLRRALSVTRGSGADADDGEPRPQALRALGVPRGGNDDENDEPYDDVDDEPDDDDDDEARAAKAAQRWTRRAFEAAQRGRPRAAAHAFEKALELTPDDAPYRAALLINAGSYLAFSGRSADALGPLKEAARLAPDDARALHALGNALHQCDAAGDALEVYARALHAAPSPDFPPNAPLLNNVATILLARGERSLARGALEKSLEIEPHAPGTLFNLATARYSDALETRSRKRTTEPGAEKALDKLKKLPHNLKCANCQAFAQHGHGAVVMKYGIFVCHTCKSAHQSYSHLCKSVTMSFWTHKEVDQLRKGGNKRARATFLANMDPSNAIKPGVSLQAAKTFVALAYNEKLWYQEGAVVSNKEEDVPKPRKAVKPKLRKAPQVRQVTPAVDLLCLDDPAPAPPAAAASSSGFAFIAPPPGEPKAAPAGFAAFESAPAAPADLFAAAPAAPPAAPFAAFGGAKVVSPAPAPAADASFDPFGDSGVLKPTPATNGHANGHAAPASNGHAAPMMNGAAPMMNGSRMNGAPMNGAAFTPQPMALGVARPDAAHAISSMGRLAMAPPPARAPSAPAFAAFGLPPPAVPLSRGASAPQPPHNGGWAASFPPPPPPPPPASCSSPPMKHNILQPSGANISNMFNF</sequence>
<dbReference type="PROSITE" id="PS50005">
    <property type="entry name" value="TPR"/>
    <property type="match status" value="1"/>
</dbReference>
<keyword evidence="7" id="KW-1185">Reference proteome</keyword>
<dbReference type="PROSITE" id="PS50115">
    <property type="entry name" value="ARFGAP"/>
    <property type="match status" value="1"/>
</dbReference>
<keyword evidence="1" id="KW-0479">Metal-binding</keyword>
<evidence type="ECO:0000259" key="5">
    <source>
        <dbReference type="PROSITE" id="PS50115"/>
    </source>
</evidence>
<dbReference type="GO" id="GO:0005096">
    <property type="term" value="F:GTPase activator activity"/>
    <property type="evidence" value="ECO:0007669"/>
    <property type="project" value="InterPro"/>
</dbReference>
<dbReference type="Gene3D" id="1.10.220.150">
    <property type="entry name" value="Arf GTPase activating protein"/>
    <property type="match status" value="1"/>
</dbReference>
<accession>A0A8J2WJ25</accession>
<evidence type="ECO:0000256" key="4">
    <source>
        <dbReference type="SAM" id="SignalP"/>
    </source>
</evidence>
<keyword evidence="1" id="KW-0863">Zinc-finger</keyword>
<feature type="region of interest" description="Disordered" evidence="3">
    <location>
        <begin position="606"/>
        <end position="651"/>
    </location>
</feature>
<dbReference type="SUPFAM" id="SSF48452">
    <property type="entry name" value="TPR-like"/>
    <property type="match status" value="1"/>
</dbReference>
<evidence type="ECO:0000256" key="1">
    <source>
        <dbReference type="PROSITE-ProRule" id="PRU00288"/>
    </source>
</evidence>
<feature type="compositionally biased region" description="Acidic residues" evidence="3">
    <location>
        <begin position="61"/>
        <end position="82"/>
    </location>
</feature>
<feature type="region of interest" description="Disordered" evidence="3">
    <location>
        <begin position="503"/>
        <end position="536"/>
    </location>
</feature>
<evidence type="ECO:0000256" key="2">
    <source>
        <dbReference type="PROSITE-ProRule" id="PRU00339"/>
    </source>
</evidence>
<feature type="compositionally biased region" description="Pro residues" evidence="3">
    <location>
        <begin position="626"/>
        <end position="636"/>
    </location>
</feature>
<dbReference type="InterPro" id="IPR001164">
    <property type="entry name" value="ArfGAP_dom"/>
</dbReference>
<dbReference type="AlphaFoldDB" id="A0A8J2WJ25"/>
<name>A0A8J2WJ25_9STRA</name>
<proteinExistence type="predicted"/>
<dbReference type="InterPro" id="IPR044820">
    <property type="entry name" value="AGD14-like"/>
</dbReference>
<feature type="chain" id="PRO_5035188390" description="Arf-GAP domain-containing protein" evidence="4">
    <location>
        <begin position="20"/>
        <end position="661"/>
    </location>
</feature>
<dbReference type="EMBL" id="CAKKNE010000003">
    <property type="protein sequence ID" value="CAH0370845.1"/>
    <property type="molecule type" value="Genomic_DNA"/>
</dbReference>
<dbReference type="PANTHER" id="PTHR46085">
    <property type="entry name" value="ARFGAP/RECO-RELATED"/>
    <property type="match status" value="1"/>
</dbReference>
<dbReference type="SMART" id="SM00028">
    <property type="entry name" value="TPR"/>
    <property type="match status" value="4"/>
</dbReference>
<protein>
    <recommendedName>
        <fullName evidence="5">Arf-GAP domain-containing protein</fullName>
    </recommendedName>
</protein>
<keyword evidence="2" id="KW-0802">TPR repeat</keyword>
<dbReference type="Proteomes" id="UP000789595">
    <property type="component" value="Unassembled WGS sequence"/>
</dbReference>